<dbReference type="Proteomes" id="UP000256899">
    <property type="component" value="Unassembled WGS sequence"/>
</dbReference>
<evidence type="ECO:0000313" key="4">
    <source>
        <dbReference type="Proteomes" id="UP000256899"/>
    </source>
</evidence>
<dbReference type="InterPro" id="IPR016047">
    <property type="entry name" value="M23ase_b-sheet_dom"/>
</dbReference>
<evidence type="ECO:0000313" key="3">
    <source>
        <dbReference type="EMBL" id="REL29539.1"/>
    </source>
</evidence>
<proteinExistence type="predicted"/>
<protein>
    <submittedName>
        <fullName evidence="3">M23 family peptidase</fullName>
    </submittedName>
</protein>
<dbReference type="Gene3D" id="2.70.70.10">
    <property type="entry name" value="Glucose Permease (Domain IIA)"/>
    <property type="match status" value="1"/>
</dbReference>
<evidence type="ECO:0000256" key="1">
    <source>
        <dbReference type="SAM" id="SignalP"/>
    </source>
</evidence>
<dbReference type="PANTHER" id="PTHR21666:SF285">
    <property type="entry name" value="M23 FAMILY METALLOPEPTIDASE"/>
    <property type="match status" value="1"/>
</dbReference>
<dbReference type="PANTHER" id="PTHR21666">
    <property type="entry name" value="PEPTIDASE-RELATED"/>
    <property type="match status" value="1"/>
</dbReference>
<dbReference type="GO" id="GO:0004222">
    <property type="term" value="F:metalloendopeptidase activity"/>
    <property type="evidence" value="ECO:0007669"/>
    <property type="project" value="TreeGrafter"/>
</dbReference>
<dbReference type="AlphaFoldDB" id="A0A3E0TYQ2"/>
<reference evidence="4" key="1">
    <citation type="submission" date="2018-08" db="EMBL/GenBank/DDBJ databases">
        <title>Thalassotalea euphylliae genome.</title>
        <authorList>
            <person name="Summers S."/>
            <person name="Rice S.A."/>
            <person name="Freckelton M.L."/>
            <person name="Nedved B.T."/>
            <person name="Hadfield M.G."/>
        </authorList>
    </citation>
    <scope>NUCLEOTIDE SEQUENCE [LARGE SCALE GENOMIC DNA]</scope>
    <source>
        <strain evidence="4">H3</strain>
    </source>
</reference>
<feature type="chain" id="PRO_5017775579" evidence="1">
    <location>
        <begin position="41"/>
        <end position="291"/>
    </location>
</feature>
<dbReference type="InterPro" id="IPR050570">
    <property type="entry name" value="Cell_wall_metabolism_enzyme"/>
</dbReference>
<dbReference type="EMBL" id="QUOT01000001">
    <property type="protein sequence ID" value="REL29539.1"/>
    <property type="molecule type" value="Genomic_DNA"/>
</dbReference>
<evidence type="ECO:0000259" key="2">
    <source>
        <dbReference type="Pfam" id="PF01551"/>
    </source>
</evidence>
<sequence length="291" mass="31330">MKVLVKELSPVFKSFTFSVPVSKSLPLLLVTSLVSLSAQAKLTLSGEVIQGGLIVGQATPGAVVKLNDKVLKVGKQGEFAFGFGRDDKSRYQLVVTNPDGTTEQKTLTPETREYKIQRVNGIKKSIMKPNPKAVARAKKDSAQVRTARATDSDLTYFADGFVAPIKGIVTGVYGSQRFYNGEPRTPHYGLDYAGDKGDPVKAPADGVVTLTVADMFYSGGTMIIDHGHGVSSTFLHLSDSYVKVGDKVKQGDVVAAVGSTGRSTGPHLDWRINWFNVRLDPALALKIQTNN</sequence>
<dbReference type="Pfam" id="PF01551">
    <property type="entry name" value="Peptidase_M23"/>
    <property type="match status" value="1"/>
</dbReference>
<dbReference type="CDD" id="cd12797">
    <property type="entry name" value="M23_peptidase"/>
    <property type="match status" value="1"/>
</dbReference>
<keyword evidence="1" id="KW-0732">Signal</keyword>
<gene>
    <name evidence="3" type="ORF">DXX94_01720</name>
</gene>
<feature type="domain" description="M23ase beta-sheet core" evidence="2">
    <location>
        <begin position="186"/>
        <end position="281"/>
    </location>
</feature>
<dbReference type="SUPFAM" id="SSF51261">
    <property type="entry name" value="Duplicated hybrid motif"/>
    <property type="match status" value="1"/>
</dbReference>
<dbReference type="InterPro" id="IPR011055">
    <property type="entry name" value="Dup_hybrid_motif"/>
</dbReference>
<dbReference type="FunFam" id="2.70.70.10:FF:000019">
    <property type="entry name" value="M23 family peptidase"/>
    <property type="match status" value="1"/>
</dbReference>
<keyword evidence="4" id="KW-1185">Reference proteome</keyword>
<name>A0A3E0TYQ2_9GAMM</name>
<comment type="caution">
    <text evidence="3">The sequence shown here is derived from an EMBL/GenBank/DDBJ whole genome shotgun (WGS) entry which is preliminary data.</text>
</comment>
<organism evidence="3 4">
    <name type="scientific">Thalassotalea euphylliae</name>
    <dbReference type="NCBI Taxonomy" id="1655234"/>
    <lineage>
        <taxon>Bacteria</taxon>
        <taxon>Pseudomonadati</taxon>
        <taxon>Pseudomonadota</taxon>
        <taxon>Gammaproteobacteria</taxon>
        <taxon>Alteromonadales</taxon>
        <taxon>Colwelliaceae</taxon>
        <taxon>Thalassotalea</taxon>
    </lineage>
</organism>
<accession>A0A3E0TYQ2</accession>
<feature type="signal peptide" evidence="1">
    <location>
        <begin position="1"/>
        <end position="40"/>
    </location>
</feature>